<accession>A0ABX2TR76</accession>
<name>A0ABX2TR76_CLOLD</name>
<gene>
    <name evidence="2" type="primary">cimH_2</name>
    <name evidence="2" type="ORF">WX45_00371</name>
</gene>
<dbReference type="Pfam" id="PF03390">
    <property type="entry name" value="2HCT"/>
    <property type="match status" value="1"/>
</dbReference>
<feature type="transmembrane region" description="Helical" evidence="1">
    <location>
        <begin position="78"/>
        <end position="95"/>
    </location>
</feature>
<keyword evidence="1" id="KW-1133">Transmembrane helix</keyword>
<feature type="transmembrane region" description="Helical" evidence="1">
    <location>
        <begin position="134"/>
        <end position="161"/>
    </location>
</feature>
<feature type="transmembrane region" description="Helical" evidence="1">
    <location>
        <begin position="52"/>
        <end position="72"/>
    </location>
</feature>
<sequence length="226" mass="23907">MGWLSTAISIAYTIINIGEVRPELSGNGQLLKSDDDDILKYAKKKKDGPVELSTMIVAGILALTLYLFGVYINSVIGLPAPIVMLLAAVISKALGIIPKSIEEGGHAIFRFTVTGITVPLLLGVGVAMTPWKNLVAVITNPACLVTIFCTVLTVVVVEFFVGKMLNMNPVESAMVTSCNSGQGGTGDVAILTAGNRLELMPFAQVATRLGGAATVTWAIFLMRMLH</sequence>
<keyword evidence="3" id="KW-1185">Reference proteome</keyword>
<evidence type="ECO:0000256" key="1">
    <source>
        <dbReference type="SAM" id="Phobius"/>
    </source>
</evidence>
<evidence type="ECO:0000313" key="2">
    <source>
        <dbReference type="EMBL" id="OAA85406.1"/>
    </source>
</evidence>
<protein>
    <submittedName>
        <fullName evidence="2">Citrate/malate transporter</fullName>
    </submittedName>
</protein>
<organism evidence="2 3">
    <name type="scientific">Clostridium ljungdahlii (strain ATCC 55383 / DSM 13528 / PETC)</name>
    <dbReference type="NCBI Taxonomy" id="748727"/>
    <lineage>
        <taxon>Bacteria</taxon>
        <taxon>Bacillati</taxon>
        <taxon>Bacillota</taxon>
        <taxon>Clostridia</taxon>
        <taxon>Eubacteriales</taxon>
        <taxon>Clostridiaceae</taxon>
        <taxon>Clostridium</taxon>
    </lineage>
</organism>
<dbReference type="Proteomes" id="UP000077020">
    <property type="component" value="Unassembled WGS sequence"/>
</dbReference>
<dbReference type="EMBL" id="LITS01000018">
    <property type="protein sequence ID" value="OAA85406.1"/>
    <property type="molecule type" value="Genomic_DNA"/>
</dbReference>
<reference evidence="2 3" key="1">
    <citation type="journal article" date="2016" name="Biotechnol. Bioeng.">
        <title>Traits of selected Clostridium strains for syngas fermentation to ethanol.</title>
        <authorList>
            <person name="Martin M.E."/>
            <person name="Richter H."/>
            <person name="Saha S."/>
            <person name="Angenent L.T."/>
        </authorList>
    </citation>
    <scope>NUCLEOTIDE SEQUENCE [LARGE SCALE GENOMIC DNA]</scope>
    <source>
        <strain evidence="2 3">PETC</strain>
    </source>
</reference>
<keyword evidence="1" id="KW-0472">Membrane</keyword>
<dbReference type="PANTHER" id="PTHR40033">
    <property type="entry name" value="NA(+)-MALATE SYMPORTER"/>
    <property type="match status" value="1"/>
</dbReference>
<dbReference type="InterPro" id="IPR004679">
    <property type="entry name" value="2-OHcarboxylate_transport"/>
</dbReference>
<comment type="caution">
    <text evidence="2">The sequence shown here is derived from an EMBL/GenBank/DDBJ whole genome shotgun (WGS) entry which is preliminary data.</text>
</comment>
<proteinExistence type="predicted"/>
<feature type="transmembrane region" description="Helical" evidence="1">
    <location>
        <begin position="107"/>
        <end position="128"/>
    </location>
</feature>
<evidence type="ECO:0000313" key="3">
    <source>
        <dbReference type="Proteomes" id="UP000077020"/>
    </source>
</evidence>
<keyword evidence="1" id="KW-0812">Transmembrane</keyword>
<dbReference type="PANTHER" id="PTHR40033:SF1">
    <property type="entry name" value="CITRATE-SODIUM SYMPORTER"/>
    <property type="match status" value="1"/>
</dbReference>